<comment type="caution">
    <text evidence="1">The sequence shown here is derived from an EMBL/GenBank/DDBJ whole genome shotgun (WGS) entry which is preliminary data.</text>
</comment>
<keyword evidence="2" id="KW-1185">Reference proteome</keyword>
<proteinExistence type="predicted"/>
<reference evidence="1 2" key="1">
    <citation type="submission" date="2020-06" db="EMBL/GenBank/DDBJ databases">
        <title>Transcriptomic and genomic resources for Thalictrum thalictroides and T. hernandezii: Facilitating candidate gene discovery in an emerging model plant lineage.</title>
        <authorList>
            <person name="Arias T."/>
            <person name="Riano-Pachon D.M."/>
            <person name="Di Stilio V.S."/>
        </authorList>
    </citation>
    <scope>NUCLEOTIDE SEQUENCE [LARGE SCALE GENOMIC DNA]</scope>
    <source>
        <strain evidence="2">cv. WT478/WT964</strain>
        <tissue evidence="1">Leaves</tissue>
    </source>
</reference>
<dbReference type="EMBL" id="JABWDY010031077">
    <property type="protein sequence ID" value="KAF5185149.1"/>
    <property type="molecule type" value="Genomic_DNA"/>
</dbReference>
<organism evidence="1 2">
    <name type="scientific">Thalictrum thalictroides</name>
    <name type="common">Rue-anemone</name>
    <name type="synonym">Anemone thalictroides</name>
    <dbReference type="NCBI Taxonomy" id="46969"/>
    <lineage>
        <taxon>Eukaryota</taxon>
        <taxon>Viridiplantae</taxon>
        <taxon>Streptophyta</taxon>
        <taxon>Embryophyta</taxon>
        <taxon>Tracheophyta</taxon>
        <taxon>Spermatophyta</taxon>
        <taxon>Magnoliopsida</taxon>
        <taxon>Ranunculales</taxon>
        <taxon>Ranunculaceae</taxon>
        <taxon>Thalictroideae</taxon>
        <taxon>Thalictrum</taxon>
    </lineage>
</organism>
<sequence length="79" mass="9273">MGEELQITEAERAAVRYQLKPLILMDNRLGQMLKWEKNDSINRQRSQGKLFRTHTVCCERVVDLCLSEQELSDIVSLMY</sequence>
<accession>A0A7J6VJ55</accession>
<name>A0A7J6VJ55_THATH</name>
<protein>
    <submittedName>
        <fullName evidence="1">Uncharacterized protein</fullName>
    </submittedName>
</protein>
<gene>
    <name evidence="1" type="ORF">FRX31_025262</name>
</gene>
<dbReference type="AlphaFoldDB" id="A0A7J6VJ55"/>
<evidence type="ECO:0000313" key="2">
    <source>
        <dbReference type="Proteomes" id="UP000554482"/>
    </source>
</evidence>
<evidence type="ECO:0000313" key="1">
    <source>
        <dbReference type="EMBL" id="KAF5185149.1"/>
    </source>
</evidence>
<dbReference type="Proteomes" id="UP000554482">
    <property type="component" value="Unassembled WGS sequence"/>
</dbReference>
<dbReference type="OrthoDB" id="10527515at2759"/>